<evidence type="ECO:0000256" key="1">
    <source>
        <dbReference type="ARBA" id="ARBA00004201"/>
    </source>
</evidence>
<evidence type="ECO:0000259" key="8">
    <source>
        <dbReference type="Pfam" id="PF01965"/>
    </source>
</evidence>
<evidence type="ECO:0000256" key="3">
    <source>
        <dbReference type="ARBA" id="ARBA00023016"/>
    </source>
</evidence>
<feature type="domain" description="DJ-1/PfpI" evidence="8">
    <location>
        <begin position="31"/>
        <end position="226"/>
    </location>
</feature>
<dbReference type="GO" id="GO:0000932">
    <property type="term" value="C:P-body"/>
    <property type="evidence" value="ECO:0007669"/>
    <property type="project" value="UniProtKB-SubCell"/>
</dbReference>
<comment type="similarity">
    <text evidence="5">Belongs to the peptidase C56 family. HSP31-like subfamily.</text>
</comment>
<accession>A0A061AGN3</accession>
<evidence type="ECO:0000256" key="6">
    <source>
        <dbReference type="ARBA" id="ARBA00048082"/>
    </source>
</evidence>
<proteinExistence type="inferred from homology"/>
<dbReference type="AlphaFoldDB" id="A0A061AGN3"/>
<dbReference type="InterPro" id="IPR050325">
    <property type="entry name" value="Prot/Nucl_acid_deglycase"/>
</dbReference>
<evidence type="ECO:0000256" key="7">
    <source>
        <dbReference type="ARBA" id="ARBA00059996"/>
    </source>
</evidence>
<dbReference type="GO" id="GO:0019172">
    <property type="term" value="F:glyoxalase III activity"/>
    <property type="evidence" value="ECO:0007669"/>
    <property type="project" value="UniProtKB-EC"/>
</dbReference>
<dbReference type="InterPro" id="IPR029062">
    <property type="entry name" value="Class_I_gatase-like"/>
</dbReference>
<keyword evidence="3" id="KW-0346">Stress response</keyword>
<comment type="function">
    <text evidence="7">Catalyzes the conversion of methylglyoxal (MG) to D-lactate in a single glutathione (GSH)-independent step. May play a role in detoxifying endogenously produced glyoxals. Involved in protection against reactive oxygen species (ROS). Important for viability in stationary phase. May negatively regulate TORC1 in response to nutrient limitation.</text>
</comment>
<keyword evidence="4" id="KW-0456">Lyase</keyword>
<dbReference type="Gene3D" id="3.40.50.880">
    <property type="match status" value="1"/>
</dbReference>
<name>A0A061AGN3_CYBFA</name>
<reference evidence="9" key="1">
    <citation type="journal article" date="2014" name="Genome Announc.">
        <title>Genome sequence of the yeast Cyberlindnera fabianii (Hansenula fabianii).</title>
        <authorList>
            <person name="Freel K.C."/>
            <person name="Sarilar V."/>
            <person name="Neuveglise C."/>
            <person name="Devillers H."/>
            <person name="Friedrich A."/>
            <person name="Schacherer J."/>
        </authorList>
    </citation>
    <scope>NUCLEOTIDE SEQUENCE</scope>
    <source>
        <strain evidence="9">YJS4271</strain>
    </source>
</reference>
<dbReference type="OrthoDB" id="543156at2759"/>
<evidence type="ECO:0000256" key="5">
    <source>
        <dbReference type="ARBA" id="ARBA00038493"/>
    </source>
</evidence>
<evidence type="ECO:0000256" key="2">
    <source>
        <dbReference type="ARBA" id="ARBA00013134"/>
    </source>
</evidence>
<gene>
    <name evidence="9" type="ORF">CYFA0S_01e03818g</name>
</gene>
<dbReference type="EC" id="4.2.1.130" evidence="2"/>
<comment type="catalytic activity">
    <reaction evidence="6">
        <text>methylglyoxal + H2O = (R)-lactate + H(+)</text>
        <dbReference type="Rhea" id="RHEA:27754"/>
        <dbReference type="ChEBI" id="CHEBI:15377"/>
        <dbReference type="ChEBI" id="CHEBI:15378"/>
        <dbReference type="ChEBI" id="CHEBI:16004"/>
        <dbReference type="ChEBI" id="CHEBI:17158"/>
        <dbReference type="EC" id="4.2.1.130"/>
    </reaction>
</comment>
<dbReference type="InterPro" id="IPR002818">
    <property type="entry name" value="DJ-1/PfpI"/>
</dbReference>
<dbReference type="Pfam" id="PF01965">
    <property type="entry name" value="DJ-1_PfpI"/>
    <property type="match status" value="1"/>
</dbReference>
<dbReference type="PANTHER" id="PTHR48094">
    <property type="entry name" value="PROTEIN/NUCLEIC ACID DEGLYCASE DJ-1-RELATED"/>
    <property type="match status" value="1"/>
</dbReference>
<dbReference type="FunFam" id="3.40.50.880:FF:000051">
    <property type="entry name" value="Glutathione-independent glyoxalase HSP31"/>
    <property type="match status" value="1"/>
</dbReference>
<dbReference type="GO" id="GO:0031669">
    <property type="term" value="P:cellular response to nutrient levels"/>
    <property type="evidence" value="ECO:0007669"/>
    <property type="project" value="UniProtKB-ARBA"/>
</dbReference>
<evidence type="ECO:0000256" key="4">
    <source>
        <dbReference type="ARBA" id="ARBA00023239"/>
    </source>
</evidence>
<dbReference type="PhylomeDB" id="A0A061AGN3"/>
<dbReference type="SUPFAM" id="SSF52317">
    <property type="entry name" value="Class I glutamine amidotransferase-like"/>
    <property type="match status" value="1"/>
</dbReference>
<dbReference type="VEuPathDB" id="FungiDB:BON22_0671"/>
<dbReference type="GO" id="GO:0019243">
    <property type="term" value="P:methylglyoxal catabolic process to D-lactate via S-lactoyl-glutathione"/>
    <property type="evidence" value="ECO:0007669"/>
    <property type="project" value="TreeGrafter"/>
</dbReference>
<dbReference type="PANTHER" id="PTHR48094:SF11">
    <property type="entry name" value="GLUTATHIONE-INDEPENDENT GLYOXALASE HSP31-RELATED"/>
    <property type="match status" value="1"/>
</dbReference>
<protein>
    <recommendedName>
        <fullName evidence="2">D-lactate dehydratase</fullName>
        <ecNumber evidence="2">4.2.1.130</ecNumber>
    </recommendedName>
</protein>
<dbReference type="EMBL" id="LK052886">
    <property type="protein sequence ID" value="CDR36723.1"/>
    <property type="molecule type" value="Genomic_DNA"/>
</dbReference>
<evidence type="ECO:0000313" key="9">
    <source>
        <dbReference type="EMBL" id="CDR36723.1"/>
    </source>
</evidence>
<sequence>MALPKNALIVLTSHYDVFYEDGTKTGVFWSEAAHAFHAFKKAGWEVQFVSETGSYGIDEHSLVPPMFISEEDLAEYNNKDAEIHKYLAQTKAIKDVNVDDYAIFYAAGGHATLFDLPTATGLIDAARKIYANGGVVSAVCHGPAIFGGCPELVKDKKVTCFVQAAEEQIGLVATLEKFNLKTNEEILAAAGGIYQAPPNEWVDFSVADGRIVTGVNPASATSTAEKAIAALQ</sequence>
<organism evidence="9">
    <name type="scientific">Cyberlindnera fabianii</name>
    <name type="common">Yeast</name>
    <name type="synonym">Hansenula fabianii</name>
    <dbReference type="NCBI Taxonomy" id="36022"/>
    <lineage>
        <taxon>Eukaryota</taxon>
        <taxon>Fungi</taxon>
        <taxon>Dikarya</taxon>
        <taxon>Ascomycota</taxon>
        <taxon>Saccharomycotina</taxon>
        <taxon>Saccharomycetes</taxon>
        <taxon>Phaffomycetales</taxon>
        <taxon>Phaffomycetaceae</taxon>
        <taxon>Cyberlindnera</taxon>
    </lineage>
</organism>
<comment type="subcellular location">
    <subcellularLocation>
        <location evidence="1">Cytoplasm</location>
        <location evidence="1">P-body</location>
    </subcellularLocation>
</comment>